<name>A0A078F8M2_BRANA</name>
<dbReference type="PaxDb" id="3708-A0A078F8M2"/>
<evidence type="ECO:0000313" key="5">
    <source>
        <dbReference type="Proteomes" id="UP000028999"/>
    </source>
</evidence>
<dbReference type="AlphaFoldDB" id="A0A078F8M2"/>
<dbReference type="Proteomes" id="UP000028999">
    <property type="component" value="Unassembled WGS sequence"/>
</dbReference>
<organism evidence="4 5">
    <name type="scientific">Brassica napus</name>
    <name type="common">Rape</name>
    <dbReference type="NCBI Taxonomy" id="3708"/>
    <lineage>
        <taxon>Eukaryota</taxon>
        <taxon>Viridiplantae</taxon>
        <taxon>Streptophyta</taxon>
        <taxon>Embryophyta</taxon>
        <taxon>Tracheophyta</taxon>
        <taxon>Spermatophyta</taxon>
        <taxon>Magnoliopsida</taxon>
        <taxon>eudicotyledons</taxon>
        <taxon>Gunneridae</taxon>
        <taxon>Pentapetalae</taxon>
        <taxon>rosids</taxon>
        <taxon>malvids</taxon>
        <taxon>Brassicales</taxon>
        <taxon>Brassicaceae</taxon>
        <taxon>Brassiceae</taxon>
        <taxon>Brassica</taxon>
    </lineage>
</organism>
<dbReference type="KEGG" id="bna:106409258"/>
<dbReference type="Pfam" id="PF21529">
    <property type="entry name" value="GLV1-2"/>
    <property type="match status" value="1"/>
</dbReference>
<sequence>MSCSVRSRFAMVLCIIILLLSSNVGYASARRLGLRKHHHKVASLVHGGGKRRVLGGIETGEVVVMDYPQPHRKPPIHNEKA</sequence>
<evidence type="ECO:0000256" key="1">
    <source>
        <dbReference type="SAM" id="SignalP"/>
    </source>
</evidence>
<keyword evidence="1" id="KW-0732">Signal</keyword>
<dbReference type="Gramene" id="CDY09686">
    <property type="protein sequence ID" value="CDY09686"/>
    <property type="gene ID" value="GSBRNA2T00031354001"/>
</dbReference>
<dbReference type="Gramene" id="CDX90516">
    <property type="protein sequence ID" value="CDX90516"/>
    <property type="gene ID" value="GSBRNA2T00151142001"/>
</dbReference>
<dbReference type="KEGG" id="bna:106440283"/>
<dbReference type="OMA" id="NVGCADA"/>
<dbReference type="STRING" id="3708.A0A078F8M2"/>
<gene>
    <name evidence="4" type="primary">BnaC07g33750D</name>
    <name evidence="3" type="ORF">DARMORV10_A03P49910.1</name>
    <name evidence="2" type="ORF">DARMORV10_C07P47960.1</name>
    <name evidence="4" type="ORF">GSBRNA2T00031354001</name>
</gene>
<evidence type="ECO:0000313" key="2">
    <source>
        <dbReference type="EMBL" id="CAF2021648.1"/>
    </source>
</evidence>
<evidence type="ECO:0000313" key="4">
    <source>
        <dbReference type="EMBL" id="CDY09686.1"/>
    </source>
</evidence>
<feature type="signal peptide" evidence="1">
    <location>
        <begin position="1"/>
        <end position="29"/>
    </location>
</feature>
<keyword evidence="5" id="KW-1185">Reference proteome</keyword>
<feature type="chain" id="PRO_5040560308" evidence="1">
    <location>
        <begin position="30"/>
        <end position="81"/>
    </location>
</feature>
<dbReference type="InterPro" id="IPR049306">
    <property type="entry name" value="GLV1-2"/>
</dbReference>
<reference evidence="2" key="3">
    <citation type="submission" date="2021-01" db="EMBL/GenBank/DDBJ databases">
        <authorList>
            <consortium name="Genoscope - CEA"/>
            <person name="William W."/>
        </authorList>
    </citation>
    <scope>NUCLEOTIDE SEQUENCE</scope>
</reference>
<reference evidence="4 5" key="1">
    <citation type="journal article" date="2014" name="Science">
        <title>Plant genetics. Early allopolyploid evolution in the post-Neolithic Brassica napus oilseed genome.</title>
        <authorList>
            <person name="Chalhoub B."/>
            <person name="Denoeud F."/>
            <person name="Liu S."/>
            <person name="Parkin I.A."/>
            <person name="Tang H."/>
            <person name="Wang X."/>
            <person name="Chiquet J."/>
            <person name="Belcram H."/>
            <person name="Tong C."/>
            <person name="Samans B."/>
            <person name="Correa M."/>
            <person name="Da Silva C."/>
            <person name="Just J."/>
            <person name="Falentin C."/>
            <person name="Koh C.S."/>
            <person name="Le Clainche I."/>
            <person name="Bernard M."/>
            <person name="Bento P."/>
            <person name="Noel B."/>
            <person name="Labadie K."/>
            <person name="Alberti A."/>
            <person name="Charles M."/>
            <person name="Arnaud D."/>
            <person name="Guo H."/>
            <person name="Daviaud C."/>
            <person name="Alamery S."/>
            <person name="Jabbari K."/>
            <person name="Zhao M."/>
            <person name="Edger P.P."/>
            <person name="Chelaifa H."/>
            <person name="Tack D."/>
            <person name="Lassalle G."/>
            <person name="Mestiri I."/>
            <person name="Schnel N."/>
            <person name="Le Paslier M.C."/>
            <person name="Fan G."/>
            <person name="Renault V."/>
            <person name="Bayer P.E."/>
            <person name="Golicz A.A."/>
            <person name="Manoli S."/>
            <person name="Lee T.H."/>
            <person name="Thi V.H."/>
            <person name="Chalabi S."/>
            <person name="Hu Q."/>
            <person name="Fan C."/>
            <person name="Tollenaere R."/>
            <person name="Lu Y."/>
            <person name="Battail C."/>
            <person name="Shen J."/>
            <person name="Sidebottom C.H."/>
            <person name="Wang X."/>
            <person name="Canaguier A."/>
            <person name="Chauveau A."/>
            <person name="Berard A."/>
            <person name="Deniot G."/>
            <person name="Guan M."/>
            <person name="Liu Z."/>
            <person name="Sun F."/>
            <person name="Lim Y.P."/>
            <person name="Lyons E."/>
            <person name="Town C.D."/>
            <person name="Bancroft I."/>
            <person name="Wang X."/>
            <person name="Meng J."/>
            <person name="Ma J."/>
            <person name="Pires J.C."/>
            <person name="King G.J."/>
            <person name="Brunel D."/>
            <person name="Delourme R."/>
            <person name="Renard M."/>
            <person name="Aury J.M."/>
            <person name="Adams K.L."/>
            <person name="Batley J."/>
            <person name="Snowdon R.J."/>
            <person name="Tost J."/>
            <person name="Edwards D."/>
            <person name="Zhou Y."/>
            <person name="Hua W."/>
            <person name="Sharpe A.G."/>
            <person name="Paterson A.H."/>
            <person name="Guan C."/>
            <person name="Wincker P."/>
        </authorList>
    </citation>
    <scope>NUCLEOTIDE SEQUENCE [LARGE SCALE GENOMIC DNA]</scope>
    <source>
        <strain evidence="5">cv. Darmor-bzh</strain>
    </source>
</reference>
<evidence type="ECO:0000313" key="3">
    <source>
        <dbReference type="EMBL" id="CAF2130027.1"/>
    </source>
</evidence>
<dbReference type="EMBL" id="HG994371">
    <property type="protein sequence ID" value="CAF2021648.1"/>
    <property type="molecule type" value="Genomic_DNA"/>
</dbReference>
<accession>A0A078F8M2</accession>
<dbReference type="OrthoDB" id="1082167at2759"/>
<protein>
    <submittedName>
        <fullName evidence="2">(rape) hypothetical protein</fullName>
    </submittedName>
    <submittedName>
        <fullName evidence="4">BnaC07g33750D protein</fullName>
    </submittedName>
</protein>
<dbReference type="EMBL" id="LK031998">
    <property type="protein sequence ID" value="CDY09686.1"/>
    <property type="molecule type" value="Genomic_DNA"/>
</dbReference>
<reference evidence="4" key="2">
    <citation type="submission" date="2014-06" db="EMBL/GenBank/DDBJ databases">
        <authorList>
            <person name="Genoscope - CEA"/>
        </authorList>
    </citation>
    <scope>NUCLEOTIDE SEQUENCE</scope>
</reference>
<proteinExistence type="predicted"/>
<dbReference type="EMBL" id="HG994357">
    <property type="protein sequence ID" value="CAF2130027.1"/>
    <property type="molecule type" value="Genomic_DNA"/>
</dbReference>
<dbReference type="Proteomes" id="UP001295469">
    <property type="component" value="Chromosome C07"/>
</dbReference>
<dbReference type="Proteomes" id="UP001295469">
    <property type="component" value="Chromosome A03"/>
</dbReference>